<keyword evidence="2" id="KW-0812">Transmembrane</keyword>
<evidence type="ECO:0000313" key="3">
    <source>
        <dbReference type="EMBL" id="QDU07671.1"/>
    </source>
</evidence>
<proteinExistence type="predicted"/>
<dbReference type="PROSITE" id="PS50005">
    <property type="entry name" value="TPR"/>
    <property type="match status" value="1"/>
</dbReference>
<organism evidence="3 4">
    <name type="scientific">Gimesia aquarii</name>
    <dbReference type="NCBI Taxonomy" id="2527964"/>
    <lineage>
        <taxon>Bacteria</taxon>
        <taxon>Pseudomonadati</taxon>
        <taxon>Planctomycetota</taxon>
        <taxon>Planctomycetia</taxon>
        <taxon>Planctomycetales</taxon>
        <taxon>Planctomycetaceae</taxon>
        <taxon>Gimesia</taxon>
    </lineage>
</organism>
<feature type="repeat" description="TPR" evidence="1">
    <location>
        <begin position="124"/>
        <end position="157"/>
    </location>
</feature>
<dbReference type="AlphaFoldDB" id="A0A517WQZ0"/>
<protein>
    <submittedName>
        <fullName evidence="3">Uncharacterized protein</fullName>
    </submittedName>
</protein>
<dbReference type="Gene3D" id="1.25.40.10">
    <property type="entry name" value="Tetratricopeptide repeat domain"/>
    <property type="match status" value="1"/>
</dbReference>
<sequence length="289" mass="33740">MLRKTYWQLRWVLLIIVSMLVFRWMRTPEISDIDYLILVFLGIPIVISFWVAYFSPRQKYDKMLHAFSWGRWQEVLDQVPKLRGKVPDFELTTREAVAEAALGNVDQAYEMMEHFADSSEVPRWMYLGRLSELYEIVKDYDQAIECWRQAYEEAPKNPTVIIDYAYALLKYGNDYSLANQLLEEAEQQHMGEMIELLILCFKGILELNLKNFRVAESLFLKCQSGLLPIAPTQPLLQLFVDFNRAYLAITLAELGDSENAQKIYELALPRLQALGSEQVMDRYAEVIAR</sequence>
<evidence type="ECO:0000256" key="2">
    <source>
        <dbReference type="SAM" id="Phobius"/>
    </source>
</evidence>
<evidence type="ECO:0000256" key="1">
    <source>
        <dbReference type="PROSITE-ProRule" id="PRU00339"/>
    </source>
</evidence>
<name>A0A517WQZ0_9PLAN</name>
<dbReference type="EMBL" id="CP037422">
    <property type="protein sequence ID" value="QDU07671.1"/>
    <property type="molecule type" value="Genomic_DNA"/>
</dbReference>
<dbReference type="Pfam" id="PF13181">
    <property type="entry name" value="TPR_8"/>
    <property type="match status" value="1"/>
</dbReference>
<keyword evidence="1" id="KW-0802">TPR repeat</keyword>
<dbReference type="InterPro" id="IPR011990">
    <property type="entry name" value="TPR-like_helical_dom_sf"/>
</dbReference>
<keyword evidence="2" id="KW-0472">Membrane</keyword>
<keyword evidence="4" id="KW-1185">Reference proteome</keyword>
<keyword evidence="2" id="KW-1133">Transmembrane helix</keyword>
<reference evidence="3 4" key="1">
    <citation type="submission" date="2019-03" db="EMBL/GenBank/DDBJ databases">
        <title>Deep-cultivation of Planctomycetes and their phenomic and genomic characterization uncovers novel biology.</title>
        <authorList>
            <person name="Wiegand S."/>
            <person name="Jogler M."/>
            <person name="Boedeker C."/>
            <person name="Pinto D."/>
            <person name="Vollmers J."/>
            <person name="Rivas-Marin E."/>
            <person name="Kohn T."/>
            <person name="Peeters S.H."/>
            <person name="Heuer A."/>
            <person name="Rast P."/>
            <person name="Oberbeckmann S."/>
            <person name="Bunk B."/>
            <person name="Jeske O."/>
            <person name="Meyerdierks A."/>
            <person name="Storesund J.E."/>
            <person name="Kallscheuer N."/>
            <person name="Luecker S."/>
            <person name="Lage O.M."/>
            <person name="Pohl T."/>
            <person name="Merkel B.J."/>
            <person name="Hornburger P."/>
            <person name="Mueller R.-W."/>
            <person name="Bruemmer F."/>
            <person name="Labrenz M."/>
            <person name="Spormann A.M."/>
            <person name="Op den Camp H."/>
            <person name="Overmann J."/>
            <person name="Amann R."/>
            <person name="Jetten M.S.M."/>
            <person name="Mascher T."/>
            <person name="Medema M.H."/>
            <person name="Devos D.P."/>
            <person name="Kaster A.-K."/>
            <person name="Ovreas L."/>
            <person name="Rohde M."/>
            <person name="Galperin M.Y."/>
            <person name="Jogler C."/>
        </authorList>
    </citation>
    <scope>NUCLEOTIDE SEQUENCE [LARGE SCALE GENOMIC DNA]</scope>
    <source>
        <strain evidence="3 4">V202</strain>
    </source>
</reference>
<dbReference type="InterPro" id="IPR019734">
    <property type="entry name" value="TPR_rpt"/>
</dbReference>
<dbReference type="OrthoDB" id="290576at2"/>
<accession>A0A517WQZ0</accession>
<dbReference type="SUPFAM" id="SSF48452">
    <property type="entry name" value="TPR-like"/>
    <property type="match status" value="1"/>
</dbReference>
<gene>
    <name evidence="3" type="ORF">V202x_10310</name>
</gene>
<dbReference type="Proteomes" id="UP000318384">
    <property type="component" value="Chromosome"/>
</dbReference>
<feature type="transmembrane region" description="Helical" evidence="2">
    <location>
        <begin position="7"/>
        <end position="25"/>
    </location>
</feature>
<feature type="transmembrane region" description="Helical" evidence="2">
    <location>
        <begin position="37"/>
        <end position="55"/>
    </location>
</feature>
<evidence type="ECO:0000313" key="4">
    <source>
        <dbReference type="Proteomes" id="UP000318384"/>
    </source>
</evidence>